<sequence>MKFISTKDAPEAIGPYSQAVEVNGFVYTSGQIGLLPDGRLAGDTVDLQMHQVMKNLYYVLEAAGAQFEDVIKTTIYLEDMRDFDTINKIYEYHFKDHRPARSTVAVRSLPKNVKVEIDCIAIAHTHVDFG</sequence>
<dbReference type="InterPro" id="IPR019897">
    <property type="entry name" value="RidA_CS"/>
</dbReference>
<protein>
    <submittedName>
        <fullName evidence="2">Endoribonuclease L-PSP</fullName>
    </submittedName>
</protein>
<dbReference type="InterPro" id="IPR035959">
    <property type="entry name" value="RutC-like_sf"/>
</dbReference>
<dbReference type="Gene3D" id="3.30.1330.40">
    <property type="entry name" value="RutC-like"/>
    <property type="match status" value="1"/>
</dbReference>
<evidence type="ECO:0000313" key="2">
    <source>
        <dbReference type="EMBL" id="SFV62295.1"/>
    </source>
</evidence>
<gene>
    <name evidence="2" type="ORF">MNB_SV-6-387</name>
</gene>
<proteinExistence type="inferred from homology"/>
<dbReference type="PANTHER" id="PTHR11803:SF58">
    <property type="entry name" value="PROTEIN HMF1-RELATED"/>
    <property type="match status" value="1"/>
</dbReference>
<comment type="similarity">
    <text evidence="1">Belongs to the RutC family.</text>
</comment>
<dbReference type="InterPro" id="IPR006056">
    <property type="entry name" value="RidA"/>
</dbReference>
<dbReference type="SUPFAM" id="SSF55298">
    <property type="entry name" value="YjgF-like"/>
    <property type="match status" value="1"/>
</dbReference>
<accession>A0A1W1C988</accession>
<evidence type="ECO:0000256" key="1">
    <source>
        <dbReference type="ARBA" id="ARBA00010552"/>
    </source>
</evidence>
<name>A0A1W1C988_9ZZZZ</name>
<organism evidence="2">
    <name type="scientific">hydrothermal vent metagenome</name>
    <dbReference type="NCBI Taxonomy" id="652676"/>
    <lineage>
        <taxon>unclassified sequences</taxon>
        <taxon>metagenomes</taxon>
        <taxon>ecological metagenomes</taxon>
    </lineage>
</organism>
<dbReference type="GO" id="GO:0005829">
    <property type="term" value="C:cytosol"/>
    <property type="evidence" value="ECO:0007669"/>
    <property type="project" value="TreeGrafter"/>
</dbReference>
<dbReference type="EMBL" id="FPHC01000065">
    <property type="protein sequence ID" value="SFV62295.1"/>
    <property type="molecule type" value="Genomic_DNA"/>
</dbReference>
<reference evidence="2" key="1">
    <citation type="submission" date="2016-10" db="EMBL/GenBank/DDBJ databases">
        <authorList>
            <person name="de Groot N.N."/>
        </authorList>
    </citation>
    <scope>NUCLEOTIDE SEQUENCE</scope>
</reference>
<dbReference type="NCBIfam" id="TIGR00004">
    <property type="entry name" value="Rid family detoxifying hydrolase"/>
    <property type="match status" value="1"/>
</dbReference>
<dbReference type="Pfam" id="PF01042">
    <property type="entry name" value="Ribonuc_L-PSP"/>
    <property type="match status" value="1"/>
</dbReference>
<dbReference type="GO" id="GO:0019239">
    <property type="term" value="F:deaminase activity"/>
    <property type="evidence" value="ECO:0007669"/>
    <property type="project" value="TreeGrafter"/>
</dbReference>
<dbReference type="InterPro" id="IPR006175">
    <property type="entry name" value="YjgF/YER057c/UK114"/>
</dbReference>
<dbReference type="PROSITE" id="PS01094">
    <property type="entry name" value="UPF0076"/>
    <property type="match status" value="1"/>
</dbReference>
<dbReference type="FunFam" id="3.30.1330.40:FF:000001">
    <property type="entry name" value="L-PSP family endoribonuclease"/>
    <property type="match status" value="1"/>
</dbReference>
<dbReference type="PANTHER" id="PTHR11803">
    <property type="entry name" value="2-IMINOBUTANOATE/2-IMINOPROPANOATE DEAMINASE RIDA"/>
    <property type="match status" value="1"/>
</dbReference>
<dbReference type="AlphaFoldDB" id="A0A1W1C988"/>
<dbReference type="CDD" id="cd00448">
    <property type="entry name" value="YjgF_YER057c_UK114_family"/>
    <property type="match status" value="1"/>
</dbReference>